<dbReference type="Proteomes" id="UP000664534">
    <property type="component" value="Unassembled WGS sequence"/>
</dbReference>
<proteinExistence type="predicted"/>
<keyword evidence="2" id="KW-1185">Reference proteome</keyword>
<name>A0A8H3EVW2_9LECA</name>
<comment type="caution">
    <text evidence="1">The sequence shown here is derived from an EMBL/GenBank/DDBJ whole genome shotgun (WGS) entry which is preliminary data.</text>
</comment>
<organism evidence="1 2">
    <name type="scientific">Imshaugia aleurites</name>
    <dbReference type="NCBI Taxonomy" id="172621"/>
    <lineage>
        <taxon>Eukaryota</taxon>
        <taxon>Fungi</taxon>
        <taxon>Dikarya</taxon>
        <taxon>Ascomycota</taxon>
        <taxon>Pezizomycotina</taxon>
        <taxon>Lecanoromycetes</taxon>
        <taxon>OSLEUM clade</taxon>
        <taxon>Lecanoromycetidae</taxon>
        <taxon>Lecanorales</taxon>
        <taxon>Lecanorineae</taxon>
        <taxon>Parmeliaceae</taxon>
        <taxon>Imshaugia</taxon>
    </lineage>
</organism>
<reference evidence="1" key="1">
    <citation type="submission" date="2021-03" db="EMBL/GenBank/DDBJ databases">
        <authorList>
            <person name="Tagirdzhanova G."/>
        </authorList>
    </citation>
    <scope>NUCLEOTIDE SEQUENCE</scope>
</reference>
<dbReference type="EMBL" id="CAJPDT010000012">
    <property type="protein sequence ID" value="CAF9913636.1"/>
    <property type="molecule type" value="Genomic_DNA"/>
</dbReference>
<evidence type="ECO:0000313" key="1">
    <source>
        <dbReference type="EMBL" id="CAF9913636.1"/>
    </source>
</evidence>
<dbReference type="AlphaFoldDB" id="A0A8H3EVW2"/>
<gene>
    <name evidence="1" type="ORF">IMSHALPRED_001401</name>
</gene>
<evidence type="ECO:0000313" key="2">
    <source>
        <dbReference type="Proteomes" id="UP000664534"/>
    </source>
</evidence>
<protein>
    <submittedName>
        <fullName evidence="1">Uncharacterized protein</fullName>
    </submittedName>
</protein>
<sequence>MRLDPDGGTVTMDVGPLSVFTSVSKQDPVPVLPNVQQTSTSLQAPSGTGYVIYPTDYNELSTIPSDGIYVVFNETLQKALFAQYSESCSSDQLSDPACIEGLAEVLYEGAPDLQKRFLPVLPVLAVVVAAEGLVVGILAEIMRNSGQPVSVLHYESSVLVALQDVSTATTASVILVETTTGDSQAISISTTELTSFNPSSTISTAPRYVTSNPNGRLYL</sequence>
<accession>A0A8H3EVW2</accession>